<evidence type="ECO:0000313" key="2">
    <source>
        <dbReference type="EMBL" id="AIF19923.1"/>
    </source>
</evidence>
<name>A0A075I1R4_9ARCH</name>
<feature type="transmembrane region" description="Helical" evidence="1">
    <location>
        <begin position="42"/>
        <end position="60"/>
    </location>
</feature>
<sequence>MGVIFFMQPVGIARPTYVESSISFNQVILTDVLSKLLTHPTVVHSAGFVMLSLVVSNSVGSSKTISTKFELLDMLTEFRTVFSLMLVLVILVLTSIVQMVFALGHTACRL</sequence>
<dbReference type="AlphaFoldDB" id="A0A075I1R4"/>
<organism evidence="2">
    <name type="scientific">uncultured marine thaumarchaeote KM3_88_B06</name>
    <dbReference type="NCBI Taxonomy" id="1456332"/>
    <lineage>
        <taxon>Archaea</taxon>
        <taxon>Nitrososphaerota</taxon>
        <taxon>environmental samples</taxon>
    </lineage>
</organism>
<accession>A0A075I1R4</accession>
<evidence type="ECO:0000256" key="1">
    <source>
        <dbReference type="SAM" id="Phobius"/>
    </source>
</evidence>
<keyword evidence="1" id="KW-0812">Transmembrane</keyword>
<keyword evidence="1" id="KW-1133">Transmembrane helix</keyword>
<reference evidence="2" key="1">
    <citation type="journal article" date="2014" name="Genome Biol. Evol.">
        <title>Pangenome evidence for extensive interdomain horizontal transfer affecting lineage core and shell genes in uncultured planktonic thaumarchaeota and euryarchaeota.</title>
        <authorList>
            <person name="Deschamps P."/>
            <person name="Zivanovic Y."/>
            <person name="Moreira D."/>
            <person name="Rodriguez-Valera F."/>
            <person name="Lopez-Garcia P."/>
        </authorList>
    </citation>
    <scope>NUCLEOTIDE SEQUENCE</scope>
</reference>
<feature type="transmembrane region" description="Helical" evidence="1">
    <location>
        <begin position="81"/>
        <end position="104"/>
    </location>
</feature>
<dbReference type="EMBL" id="KF901151">
    <property type="protein sequence ID" value="AIF19923.1"/>
    <property type="molecule type" value="Genomic_DNA"/>
</dbReference>
<proteinExistence type="predicted"/>
<protein>
    <submittedName>
        <fullName evidence="2">Uncharacterized protein</fullName>
    </submittedName>
</protein>
<keyword evidence="1" id="KW-0472">Membrane</keyword>